<dbReference type="RefSeq" id="WP_315742973.1">
    <property type="nucleotide sequence ID" value="NZ_JAVYAA010000001.1"/>
</dbReference>
<gene>
    <name evidence="1" type="ORF">RQP50_02430</name>
</gene>
<organism evidence="1 2">
    <name type="scientific">Paenibacillus suaedae</name>
    <dbReference type="NCBI Taxonomy" id="3077233"/>
    <lineage>
        <taxon>Bacteria</taxon>
        <taxon>Bacillati</taxon>
        <taxon>Bacillota</taxon>
        <taxon>Bacilli</taxon>
        <taxon>Bacillales</taxon>
        <taxon>Paenibacillaceae</taxon>
        <taxon>Paenibacillus</taxon>
    </lineage>
</organism>
<dbReference type="EMBL" id="JAVYAA010000001">
    <property type="protein sequence ID" value="MDT8975096.1"/>
    <property type="molecule type" value="Genomic_DNA"/>
</dbReference>
<sequence>MSSQIAIWNLNNAKVQVILHYFDVNNKLIGSDTPFGNGGKRIGYV</sequence>
<dbReference type="AlphaFoldDB" id="A0AAJ2JSN2"/>
<proteinExistence type="predicted"/>
<dbReference type="Proteomes" id="UP001250538">
    <property type="component" value="Unassembled WGS sequence"/>
</dbReference>
<evidence type="ECO:0000313" key="1">
    <source>
        <dbReference type="EMBL" id="MDT8975096.1"/>
    </source>
</evidence>
<name>A0AAJ2JSN2_9BACL</name>
<comment type="caution">
    <text evidence="1">The sequence shown here is derived from an EMBL/GenBank/DDBJ whole genome shotgun (WGS) entry which is preliminary data.</text>
</comment>
<keyword evidence="2" id="KW-1185">Reference proteome</keyword>
<reference evidence="2" key="1">
    <citation type="submission" date="2023-09" db="EMBL/GenBank/DDBJ databases">
        <title>Paenibacillus sp. chi10 Genome sequencing and assembly.</title>
        <authorList>
            <person name="Kim I."/>
        </authorList>
    </citation>
    <scope>NUCLEOTIDE SEQUENCE [LARGE SCALE GENOMIC DNA]</scope>
    <source>
        <strain evidence="2">chi10</strain>
    </source>
</reference>
<accession>A0AAJ2JSN2</accession>
<evidence type="ECO:0000313" key="2">
    <source>
        <dbReference type="Proteomes" id="UP001250538"/>
    </source>
</evidence>
<protein>
    <submittedName>
        <fullName evidence="1">Uncharacterized protein</fullName>
    </submittedName>
</protein>